<dbReference type="GO" id="GO:0032259">
    <property type="term" value="P:methylation"/>
    <property type="evidence" value="ECO:0007669"/>
    <property type="project" value="UniProtKB-KW"/>
</dbReference>
<dbReference type="SUPFAM" id="SSF53335">
    <property type="entry name" value="S-adenosyl-L-methionine-dependent methyltransferases"/>
    <property type="match status" value="1"/>
</dbReference>
<dbReference type="STRING" id="670386.D3BVD5"/>
<dbReference type="InterPro" id="IPR029063">
    <property type="entry name" value="SAM-dependent_MTases_sf"/>
</dbReference>
<sequence length="283" mass="32575">MIKRLSKVIIPIMSSSQRVTDAKPAYSTETKEFKDPFGKVGDKYATFRPTYPQQLFDIINDITKDTPQELAIDVGCGNGQATVELGKLFKSVIGVDPSLSQISNAKKADNIQYKQSPAEHIDQPSNTADLVTVAQAVHWFDLPKFFEESKRILKPNGYLIIWCYGTATYLNEEGQKVHHDFYENILGDKYWLPNRRFVDRRYIDIIPPFENTSRKSISFQKTLSIVNMIGYYSTWSGYSKYLTENEDYLPTLKKRLMDAFKTDDENFEITIEFPIDIVISKMN</sequence>
<dbReference type="EMBL" id="ADBJ01000062">
    <property type="protein sequence ID" value="EFA74692.1"/>
    <property type="molecule type" value="Genomic_DNA"/>
</dbReference>
<dbReference type="GeneID" id="31367129"/>
<dbReference type="CDD" id="cd02440">
    <property type="entry name" value="AdoMet_MTases"/>
    <property type="match status" value="1"/>
</dbReference>
<dbReference type="Gene3D" id="3.40.50.150">
    <property type="entry name" value="Vaccinia Virus protein VP39"/>
    <property type="match status" value="1"/>
</dbReference>
<dbReference type="InterPro" id="IPR051052">
    <property type="entry name" value="Diverse_substrate_MTase"/>
</dbReference>
<dbReference type="Pfam" id="PF08241">
    <property type="entry name" value="Methyltransf_11"/>
    <property type="match status" value="1"/>
</dbReference>
<dbReference type="AlphaFoldDB" id="D3BVD5"/>
<name>D3BVD5_HETP5</name>
<evidence type="ECO:0000256" key="2">
    <source>
        <dbReference type="ARBA" id="ARBA00022603"/>
    </source>
</evidence>
<evidence type="ECO:0000259" key="4">
    <source>
        <dbReference type="Pfam" id="PF08241"/>
    </source>
</evidence>
<dbReference type="InterPro" id="IPR013216">
    <property type="entry name" value="Methyltransf_11"/>
</dbReference>
<evidence type="ECO:0000313" key="6">
    <source>
        <dbReference type="Proteomes" id="UP000001396"/>
    </source>
</evidence>
<comment type="similarity">
    <text evidence="1">Belongs to the methyltransferase superfamily.</text>
</comment>
<gene>
    <name evidence="5" type="ORF">PPL_11661</name>
</gene>
<proteinExistence type="inferred from homology"/>
<dbReference type="Proteomes" id="UP000001396">
    <property type="component" value="Unassembled WGS sequence"/>
</dbReference>
<dbReference type="PANTHER" id="PTHR44942">
    <property type="entry name" value="METHYLTRANSF_11 DOMAIN-CONTAINING PROTEIN"/>
    <property type="match status" value="1"/>
</dbReference>
<dbReference type="InParanoid" id="D3BVD5"/>
<keyword evidence="2 5" id="KW-0489">Methyltransferase</keyword>
<evidence type="ECO:0000256" key="1">
    <source>
        <dbReference type="ARBA" id="ARBA00008361"/>
    </source>
</evidence>
<evidence type="ECO:0000313" key="5">
    <source>
        <dbReference type="EMBL" id="EFA74692.1"/>
    </source>
</evidence>
<organism evidence="5 6">
    <name type="scientific">Heterostelium pallidum (strain ATCC 26659 / Pp 5 / PN500)</name>
    <name type="common">Cellular slime mold</name>
    <name type="synonym">Polysphondylium pallidum</name>
    <dbReference type="NCBI Taxonomy" id="670386"/>
    <lineage>
        <taxon>Eukaryota</taxon>
        <taxon>Amoebozoa</taxon>
        <taxon>Evosea</taxon>
        <taxon>Eumycetozoa</taxon>
        <taxon>Dictyostelia</taxon>
        <taxon>Acytosteliales</taxon>
        <taxon>Acytosteliaceae</taxon>
        <taxon>Heterostelium</taxon>
    </lineage>
</organism>
<comment type="caution">
    <text evidence="5">The sequence shown here is derived from an EMBL/GenBank/DDBJ whole genome shotgun (WGS) entry which is preliminary data.</text>
</comment>
<dbReference type="OMA" id="GPYWPAE"/>
<dbReference type="GO" id="GO:0008757">
    <property type="term" value="F:S-adenosylmethionine-dependent methyltransferase activity"/>
    <property type="evidence" value="ECO:0007669"/>
    <property type="project" value="InterPro"/>
</dbReference>
<protein>
    <submittedName>
        <fullName evidence="5">Methyltransferase type 11 domain-containing protein</fullName>
    </submittedName>
</protein>
<dbReference type="PANTHER" id="PTHR44942:SF4">
    <property type="entry name" value="METHYLTRANSFERASE TYPE 11 DOMAIN-CONTAINING PROTEIN"/>
    <property type="match status" value="1"/>
</dbReference>
<keyword evidence="6" id="KW-1185">Reference proteome</keyword>
<keyword evidence="3 5" id="KW-0808">Transferase</keyword>
<feature type="domain" description="Methyltransferase type 11" evidence="4">
    <location>
        <begin position="72"/>
        <end position="161"/>
    </location>
</feature>
<dbReference type="FunCoup" id="D3BVD5">
    <property type="interactions" value="75"/>
</dbReference>
<reference evidence="5 6" key="1">
    <citation type="journal article" date="2011" name="Genome Res.">
        <title>Phylogeny-wide analysis of social amoeba genomes highlights ancient origins for complex intercellular communication.</title>
        <authorList>
            <person name="Heidel A.J."/>
            <person name="Lawal H.M."/>
            <person name="Felder M."/>
            <person name="Schilde C."/>
            <person name="Helps N.R."/>
            <person name="Tunggal B."/>
            <person name="Rivero F."/>
            <person name="John U."/>
            <person name="Schleicher M."/>
            <person name="Eichinger L."/>
            <person name="Platzer M."/>
            <person name="Noegel A.A."/>
            <person name="Schaap P."/>
            <person name="Gloeckner G."/>
        </authorList>
    </citation>
    <scope>NUCLEOTIDE SEQUENCE [LARGE SCALE GENOMIC DNA]</scope>
    <source>
        <strain evidence="6">ATCC 26659 / Pp 5 / PN500</strain>
    </source>
</reference>
<evidence type="ECO:0000256" key="3">
    <source>
        <dbReference type="ARBA" id="ARBA00022679"/>
    </source>
</evidence>
<accession>D3BVD5</accession>
<dbReference type="RefSeq" id="XP_020426826.1">
    <property type="nucleotide sequence ID" value="XM_020582410.1"/>
</dbReference>